<sequence>MPEELTRIPFVRTRQVAFHDTDASGVAHFTRLLCLVEEVEHEYLRSRGLEVLSPDCGWPRVHVDVDYASSAGLGDWLSIELTLGTVGTSSLEWKFAVFHSEHPVMKGRYVVVRVGKGGKPQAISDSEKECLISGFSKGGDACK</sequence>
<dbReference type="Pfam" id="PF03061">
    <property type="entry name" value="4HBT"/>
    <property type="match status" value="1"/>
</dbReference>
<gene>
    <name evidence="2" type="ORF">CXU22_02580</name>
</gene>
<dbReference type="Proteomes" id="UP000236000">
    <property type="component" value="Unassembled WGS sequence"/>
</dbReference>
<dbReference type="RefSeq" id="WP_102712282.1">
    <property type="nucleotide sequence ID" value="NZ_CABMLK010000002.1"/>
</dbReference>
<proteinExistence type="predicted"/>
<dbReference type="InterPro" id="IPR006683">
    <property type="entry name" value="Thioestr_dom"/>
</dbReference>
<accession>A0A2N8HFT4</accession>
<dbReference type="SUPFAM" id="SSF54637">
    <property type="entry name" value="Thioesterase/thiol ester dehydrase-isomerase"/>
    <property type="match status" value="1"/>
</dbReference>
<name>A0A2N8HFT4_9BACT</name>
<dbReference type="AlphaFoldDB" id="A0A2N8HFT4"/>
<feature type="domain" description="Thioesterase" evidence="1">
    <location>
        <begin position="25"/>
        <end position="103"/>
    </location>
</feature>
<comment type="caution">
    <text evidence="2">The sequence shown here is derived from an EMBL/GenBank/DDBJ whole genome shotgun (WGS) entry which is preliminary data.</text>
</comment>
<dbReference type="OrthoDB" id="21822at2"/>
<reference evidence="2 3" key="1">
    <citation type="journal article" date="2017" name="BMC Genomics">
        <title>Genome sequencing of 39 Akkermansia muciniphila isolates reveals its population structure, genomic and functional diverisity, and global distribution in mammalian gut microbiotas.</title>
        <authorList>
            <person name="Guo X."/>
            <person name="Li S."/>
            <person name="Zhang J."/>
            <person name="Wu F."/>
            <person name="Li X."/>
            <person name="Wu D."/>
            <person name="Zhang M."/>
            <person name="Ou Z."/>
            <person name="Jie Z."/>
            <person name="Yan Q."/>
            <person name="Li P."/>
            <person name="Yi J."/>
            <person name="Peng Y."/>
        </authorList>
    </citation>
    <scope>NUCLEOTIDE SEQUENCE [LARGE SCALE GENOMIC DNA]</scope>
    <source>
        <strain evidence="2 3">GP24</strain>
    </source>
</reference>
<organism evidence="2 3">
    <name type="scientific">Akkermansia muciniphila</name>
    <dbReference type="NCBI Taxonomy" id="239935"/>
    <lineage>
        <taxon>Bacteria</taxon>
        <taxon>Pseudomonadati</taxon>
        <taxon>Verrucomicrobiota</taxon>
        <taxon>Verrucomicrobiia</taxon>
        <taxon>Verrucomicrobiales</taxon>
        <taxon>Akkermansiaceae</taxon>
        <taxon>Akkermansia</taxon>
    </lineage>
</organism>
<dbReference type="GO" id="GO:0016790">
    <property type="term" value="F:thiolester hydrolase activity"/>
    <property type="evidence" value="ECO:0007669"/>
    <property type="project" value="UniProtKB-ARBA"/>
</dbReference>
<evidence type="ECO:0000313" key="3">
    <source>
        <dbReference type="Proteomes" id="UP000236000"/>
    </source>
</evidence>
<evidence type="ECO:0000313" key="2">
    <source>
        <dbReference type="EMBL" id="PNC19386.1"/>
    </source>
</evidence>
<protein>
    <submittedName>
        <fullName evidence="2">Thioesterase</fullName>
    </submittedName>
</protein>
<dbReference type="Gene3D" id="3.10.129.10">
    <property type="entry name" value="Hotdog Thioesterase"/>
    <property type="match status" value="1"/>
</dbReference>
<dbReference type="EMBL" id="PJKA01000004">
    <property type="protein sequence ID" value="PNC19386.1"/>
    <property type="molecule type" value="Genomic_DNA"/>
</dbReference>
<evidence type="ECO:0000259" key="1">
    <source>
        <dbReference type="Pfam" id="PF03061"/>
    </source>
</evidence>
<dbReference type="InterPro" id="IPR029069">
    <property type="entry name" value="HotDog_dom_sf"/>
</dbReference>
<dbReference type="CDD" id="cd00586">
    <property type="entry name" value="4HBT"/>
    <property type="match status" value="1"/>
</dbReference>